<evidence type="ECO:0000256" key="3">
    <source>
        <dbReference type="ARBA" id="ARBA00006070"/>
    </source>
</evidence>
<accession>A0A835YJT4</accession>
<dbReference type="InterPro" id="IPR050282">
    <property type="entry name" value="Cycloisomerase_2"/>
</dbReference>
<reference evidence="8" key="1">
    <citation type="submission" date="2021-02" db="EMBL/GenBank/DDBJ databases">
        <title>First Annotated Genome of the Yellow-green Alga Tribonema minus.</title>
        <authorList>
            <person name="Mahan K.M."/>
        </authorList>
    </citation>
    <scope>NUCLEOTIDE SEQUENCE</scope>
    <source>
        <strain evidence="8">UTEX B ZZ1240</strain>
    </source>
</reference>
<comment type="similarity">
    <text evidence="3">Belongs to the RER1 family.</text>
</comment>
<keyword evidence="4 7" id="KW-0812">Transmembrane</keyword>
<dbReference type="InterPro" id="IPR004932">
    <property type="entry name" value="Rer1"/>
</dbReference>
<protein>
    <submittedName>
        <fullName evidence="8">Lactonase, 7-bladed beta-propeller-domain-containing protein</fullName>
    </submittedName>
</protein>
<dbReference type="PANTHER" id="PTHR30344">
    <property type="entry name" value="6-PHOSPHOGLUCONOLACTONASE-RELATED"/>
    <property type="match status" value="1"/>
</dbReference>
<evidence type="ECO:0000256" key="7">
    <source>
        <dbReference type="SAM" id="Phobius"/>
    </source>
</evidence>
<evidence type="ECO:0000256" key="4">
    <source>
        <dbReference type="ARBA" id="ARBA00022692"/>
    </source>
</evidence>
<proteinExistence type="inferred from homology"/>
<feature type="transmembrane region" description="Helical" evidence="7">
    <location>
        <begin position="177"/>
        <end position="194"/>
    </location>
</feature>
<organism evidence="8 9">
    <name type="scientific">Tribonema minus</name>
    <dbReference type="NCBI Taxonomy" id="303371"/>
    <lineage>
        <taxon>Eukaryota</taxon>
        <taxon>Sar</taxon>
        <taxon>Stramenopiles</taxon>
        <taxon>Ochrophyta</taxon>
        <taxon>PX clade</taxon>
        <taxon>Xanthophyceae</taxon>
        <taxon>Tribonematales</taxon>
        <taxon>Tribonemataceae</taxon>
        <taxon>Tribonema</taxon>
    </lineage>
</organism>
<keyword evidence="5 7" id="KW-1133">Transmembrane helix</keyword>
<dbReference type="AlphaFoldDB" id="A0A835YJT4"/>
<feature type="transmembrane region" description="Helical" evidence="7">
    <location>
        <begin position="58"/>
        <end position="78"/>
    </location>
</feature>
<evidence type="ECO:0000256" key="6">
    <source>
        <dbReference type="ARBA" id="ARBA00023136"/>
    </source>
</evidence>
<feature type="transmembrane region" description="Helical" evidence="7">
    <location>
        <begin position="32"/>
        <end position="51"/>
    </location>
</feature>
<dbReference type="InterPro" id="IPR019405">
    <property type="entry name" value="Lactonase_7-beta_prop"/>
</dbReference>
<keyword evidence="9" id="KW-1185">Reference proteome</keyword>
<dbReference type="EMBL" id="JAFCMP010000557">
    <property type="protein sequence ID" value="KAG5174905.1"/>
    <property type="molecule type" value="Genomic_DNA"/>
</dbReference>
<dbReference type="Proteomes" id="UP000664859">
    <property type="component" value="Unassembled WGS sequence"/>
</dbReference>
<comment type="caution">
    <text evidence="8">The sequence shown here is derived from an EMBL/GenBank/DDBJ whole genome shotgun (WGS) entry which is preliminary data.</text>
</comment>
<dbReference type="GO" id="GO:0005737">
    <property type="term" value="C:cytoplasm"/>
    <property type="evidence" value="ECO:0007669"/>
    <property type="project" value="UniProtKB-ARBA"/>
</dbReference>
<dbReference type="InterPro" id="IPR011048">
    <property type="entry name" value="Haem_d1_sf"/>
</dbReference>
<sequence length="615" mass="69013">MIDGDSAPTPGKLEQLRAQVSRTYQHWLDRSVIYHTGRWVGFGVLLGVYLLRVYIIQGWFIVTYGLGIFLLNNFIGFLSPQVDPEMDGPGLPTASTDEFRPFTRRLPEFQFWHSSTRDAASTDEFRPFTRRLPEFQFWHSFRPFARRLPEFQFWHSSTRGVLTALVMTHFSLFDVPVFWPILLVYFVVLFFLTMKRQIKHMIKHRYVPWNWGKAKYRGGDGGTPGFDNLAHAPKGTPAKQSLYVYRLHRATGTMTLLTVDNTLENPAFFRYHPTKNVLYACTEDITKDNLVAAFAVSPVSGELTHMVSRSAMGKSTCYLTIDAPADHMLFCNYWDSVIGTMPMKPCGMLEDVSVKLEPPKRVVARGISDHLANRQSEPHAHAIVLDPFFGRVAFVPDLGDDDIKQHLYDEKTGTLTPTCTIPCGPEGVGAHGPRYICFHPTLNTVYVINELSSTVSVFEFNANIAETLEAGSSKSTLRLVQNISTIPSAFPRKLNTCGRICIDPSGRHVLVSNRGHDSIAVFAIHSDTDACGEGGKLSVVSYTHTRGKTPRHFQFDPSGRYLLSANQDTDSITLFNFDPDTGALGFTGDVYDCPSPNFVCIREPHTTGRRQPGLP</sequence>
<evidence type="ECO:0000256" key="2">
    <source>
        <dbReference type="ARBA" id="ARBA00005564"/>
    </source>
</evidence>
<dbReference type="OrthoDB" id="448250at2759"/>
<dbReference type="Pfam" id="PF03248">
    <property type="entry name" value="Rer1"/>
    <property type="match status" value="2"/>
</dbReference>
<evidence type="ECO:0000256" key="1">
    <source>
        <dbReference type="ARBA" id="ARBA00004141"/>
    </source>
</evidence>
<comment type="similarity">
    <text evidence="2">Belongs to the cycloisomerase 2 family.</text>
</comment>
<dbReference type="PANTHER" id="PTHR30344:SF1">
    <property type="entry name" value="6-PHOSPHOGLUCONOLACTONASE"/>
    <property type="match status" value="1"/>
</dbReference>
<evidence type="ECO:0000313" key="8">
    <source>
        <dbReference type="EMBL" id="KAG5174905.1"/>
    </source>
</evidence>
<dbReference type="SUPFAM" id="SSF51004">
    <property type="entry name" value="C-terminal (heme d1) domain of cytochrome cd1-nitrite reductase"/>
    <property type="match status" value="1"/>
</dbReference>
<dbReference type="GO" id="GO:0017057">
    <property type="term" value="F:6-phosphogluconolactonase activity"/>
    <property type="evidence" value="ECO:0007669"/>
    <property type="project" value="TreeGrafter"/>
</dbReference>
<evidence type="ECO:0000313" key="9">
    <source>
        <dbReference type="Proteomes" id="UP000664859"/>
    </source>
</evidence>
<dbReference type="InterPro" id="IPR015943">
    <property type="entry name" value="WD40/YVTN_repeat-like_dom_sf"/>
</dbReference>
<comment type="subcellular location">
    <subcellularLocation>
        <location evidence="1">Membrane</location>
        <topology evidence="1">Multi-pass membrane protein</topology>
    </subcellularLocation>
</comment>
<dbReference type="Gene3D" id="2.130.10.10">
    <property type="entry name" value="YVTN repeat-like/Quinoprotein amine dehydrogenase"/>
    <property type="match status" value="1"/>
</dbReference>
<name>A0A835YJT4_9STRA</name>
<dbReference type="GO" id="GO:0016020">
    <property type="term" value="C:membrane"/>
    <property type="evidence" value="ECO:0007669"/>
    <property type="project" value="UniProtKB-SubCell"/>
</dbReference>
<keyword evidence="6 7" id="KW-0472">Membrane</keyword>
<evidence type="ECO:0000256" key="5">
    <source>
        <dbReference type="ARBA" id="ARBA00022989"/>
    </source>
</evidence>
<gene>
    <name evidence="8" type="ORF">JKP88DRAFT_351733</name>
</gene>
<dbReference type="Pfam" id="PF10282">
    <property type="entry name" value="Lactonase"/>
    <property type="match status" value="1"/>
</dbReference>